<dbReference type="PANTHER" id="PTHR18884">
    <property type="entry name" value="SEPTIN"/>
    <property type="match status" value="1"/>
</dbReference>
<feature type="region of interest" description="Disordered" evidence="8">
    <location>
        <begin position="811"/>
        <end position="846"/>
    </location>
</feature>
<keyword evidence="5 7" id="KW-0342">GTP-binding</keyword>
<feature type="compositionally biased region" description="Low complexity" evidence="8">
    <location>
        <begin position="223"/>
        <end position="236"/>
    </location>
</feature>
<keyword evidence="6" id="KW-0131">Cell cycle</keyword>
<feature type="region of interest" description="Disordered" evidence="8">
    <location>
        <begin position="94"/>
        <end position="129"/>
    </location>
</feature>
<feature type="domain" description="Septin-type G" evidence="9">
    <location>
        <begin position="477"/>
        <end position="756"/>
    </location>
</feature>
<feature type="compositionally biased region" description="Basic and acidic residues" evidence="8">
    <location>
        <begin position="863"/>
        <end position="874"/>
    </location>
</feature>
<dbReference type="KEGG" id="goe:100909268"/>
<accession>A0AAJ7WHJ5</accession>
<feature type="region of interest" description="Disordered" evidence="8">
    <location>
        <begin position="378"/>
        <end position="401"/>
    </location>
</feature>
<reference evidence="11" key="1">
    <citation type="submission" date="2025-08" db="UniProtKB">
        <authorList>
            <consortium name="RefSeq"/>
        </authorList>
    </citation>
    <scope>IDENTIFICATION</scope>
</reference>
<dbReference type="PROSITE" id="PS51719">
    <property type="entry name" value="G_SEPTIN"/>
    <property type="match status" value="1"/>
</dbReference>
<organism evidence="10 11">
    <name type="scientific">Galendromus occidentalis</name>
    <name type="common">western predatory mite</name>
    <dbReference type="NCBI Taxonomy" id="34638"/>
    <lineage>
        <taxon>Eukaryota</taxon>
        <taxon>Metazoa</taxon>
        <taxon>Ecdysozoa</taxon>
        <taxon>Arthropoda</taxon>
        <taxon>Chelicerata</taxon>
        <taxon>Arachnida</taxon>
        <taxon>Acari</taxon>
        <taxon>Parasitiformes</taxon>
        <taxon>Mesostigmata</taxon>
        <taxon>Gamasina</taxon>
        <taxon>Phytoseioidea</taxon>
        <taxon>Phytoseiidae</taxon>
        <taxon>Typhlodrominae</taxon>
        <taxon>Galendromus</taxon>
    </lineage>
</organism>
<gene>
    <name evidence="11" type="primary">LOC100909268</name>
</gene>
<dbReference type="Proteomes" id="UP000694867">
    <property type="component" value="Unplaced"/>
</dbReference>
<dbReference type="GO" id="GO:0032154">
    <property type="term" value="C:cleavage furrow"/>
    <property type="evidence" value="ECO:0007669"/>
    <property type="project" value="UniProtKB-SubCell"/>
</dbReference>
<feature type="region of interest" description="Disordered" evidence="8">
    <location>
        <begin position="314"/>
        <end position="357"/>
    </location>
</feature>
<feature type="region of interest" description="Disordered" evidence="8">
    <location>
        <begin position="863"/>
        <end position="883"/>
    </location>
</feature>
<evidence type="ECO:0000256" key="1">
    <source>
        <dbReference type="ARBA" id="ARBA00004626"/>
    </source>
</evidence>
<dbReference type="GeneID" id="100909268"/>
<keyword evidence="2" id="KW-0132">Cell division</keyword>
<dbReference type="InterPro" id="IPR016491">
    <property type="entry name" value="Septin"/>
</dbReference>
<name>A0AAJ7WHJ5_9ACAR</name>
<evidence type="ECO:0000313" key="11">
    <source>
        <dbReference type="RefSeq" id="XP_028967336.1"/>
    </source>
</evidence>
<feature type="region of interest" description="Disordered" evidence="8">
    <location>
        <begin position="414"/>
        <end position="442"/>
    </location>
</feature>
<feature type="region of interest" description="Disordered" evidence="8">
    <location>
        <begin position="168"/>
        <end position="189"/>
    </location>
</feature>
<dbReference type="GO" id="GO:0005856">
    <property type="term" value="C:cytoskeleton"/>
    <property type="evidence" value="ECO:0007669"/>
    <property type="project" value="UniProtKB-ARBA"/>
</dbReference>
<feature type="compositionally biased region" description="Low complexity" evidence="8">
    <location>
        <begin position="316"/>
        <end position="331"/>
    </location>
</feature>
<feature type="region of interest" description="Disordered" evidence="8">
    <location>
        <begin position="1"/>
        <end position="63"/>
    </location>
</feature>
<evidence type="ECO:0000313" key="10">
    <source>
        <dbReference type="Proteomes" id="UP000694867"/>
    </source>
</evidence>
<protein>
    <submittedName>
        <fullName evidence="11">Uncharacterized protein LOC100909268</fullName>
    </submittedName>
</protein>
<dbReference type="AlphaFoldDB" id="A0AAJ7WHJ5"/>
<dbReference type="FunFam" id="3.40.50.300:FF:000162">
    <property type="entry name" value="septin-7 isoform X1"/>
    <property type="match status" value="1"/>
</dbReference>
<dbReference type="GO" id="GO:0051301">
    <property type="term" value="P:cell division"/>
    <property type="evidence" value="ECO:0007669"/>
    <property type="project" value="UniProtKB-KW"/>
</dbReference>
<proteinExistence type="inferred from homology"/>
<dbReference type="CDD" id="cd01850">
    <property type="entry name" value="CDC_Septin"/>
    <property type="match status" value="1"/>
</dbReference>
<evidence type="ECO:0000256" key="2">
    <source>
        <dbReference type="ARBA" id="ARBA00022618"/>
    </source>
</evidence>
<feature type="compositionally biased region" description="Basic and acidic residues" evidence="8">
    <location>
        <begin position="28"/>
        <end position="40"/>
    </location>
</feature>
<comment type="subcellular location">
    <subcellularLocation>
        <location evidence="1">Cleavage furrow</location>
    </subcellularLocation>
</comment>
<evidence type="ECO:0000256" key="5">
    <source>
        <dbReference type="ARBA" id="ARBA00023134"/>
    </source>
</evidence>
<dbReference type="InterPro" id="IPR027417">
    <property type="entry name" value="P-loop_NTPase"/>
</dbReference>
<feature type="compositionally biased region" description="Polar residues" evidence="8">
    <location>
        <begin position="262"/>
        <end position="277"/>
    </location>
</feature>
<evidence type="ECO:0000256" key="3">
    <source>
        <dbReference type="ARBA" id="ARBA00022741"/>
    </source>
</evidence>
<keyword evidence="4" id="KW-0175">Coiled coil</keyword>
<evidence type="ECO:0000256" key="6">
    <source>
        <dbReference type="ARBA" id="ARBA00023306"/>
    </source>
</evidence>
<feature type="compositionally biased region" description="Polar residues" evidence="8">
    <location>
        <begin position="425"/>
        <end position="436"/>
    </location>
</feature>
<feature type="compositionally biased region" description="Basic and acidic residues" evidence="8">
    <location>
        <begin position="332"/>
        <end position="341"/>
    </location>
</feature>
<dbReference type="Pfam" id="PF00735">
    <property type="entry name" value="Septin"/>
    <property type="match status" value="1"/>
</dbReference>
<evidence type="ECO:0000259" key="9">
    <source>
        <dbReference type="PROSITE" id="PS51719"/>
    </source>
</evidence>
<keyword evidence="10" id="KW-1185">Reference proteome</keyword>
<dbReference type="SUPFAM" id="SSF52540">
    <property type="entry name" value="P-loop containing nucleoside triphosphate hydrolases"/>
    <property type="match status" value="1"/>
</dbReference>
<dbReference type="InterPro" id="IPR030379">
    <property type="entry name" value="G_SEPTIN_dom"/>
</dbReference>
<comment type="similarity">
    <text evidence="7">Belongs to the TRAFAC class TrmE-Era-EngA-EngB-Septin-like GTPase superfamily. Septin GTPase family.</text>
</comment>
<sequence>MSRDTGRLGKNVSSGAIPKTYAQYLTSKESDRKTAEDHRPGHSLGKSAFVYVDSSKTPQQPEGVRYSCASDLAALPGQPNFQFVYAENTSLPKISPTLSEKAVSQIVKSKSSSPSSFEPPRPNVFQASLNPSKSETIKEKNLEAKSKFFATPEVSTVNARYSYVSPLESSNNLSSLSGHRPDRSSYLPKYTQRIDKLSYYTTDNSLRPVETKFAPDAARDYSASEAQESPSSSSSSYTTTVHLIGKNQEPVPSPRFRAADPPQQQRTNPLISLPSENMPTQEEQLATISTVGEQLSTVQVNQAHIAVESKVTSAKQQQQRQQEQEQIQLQHQQERDTERPASPEFKSGVTRSGTNTPCGTLRVYRVVEVADGVQHTPIKVLGSKPSRKQQDPGLASDDGHIMPDVLASKEYQKGYESPRAEKNSVYASSSFRSDTNGGSGEYSSKYKDVAGNTLSKLDGPVGFSTLPEQVYNKTVKRGFEFTLMVCGESGLGKSTLVNSLFCADIYSADYPGPSKRTVEKTVQVETTKVVLQEGQVTLTLTIVDTPGFGGNLDNTNCWVPITDFIEDKYAEYLQEETKIQRNAHIVDNRVHCCLYFIAPSGHGLKPLDVEVMKKLHDKVNIVPVIAKADTFTPEECQLFKRRIQNELTQHGIKVYDFPALNEISENGSVDNGDGEKSKSIKDRLPFAVVGSNALIEVAGKKVRARKYPWGVVEVDSIEHCDFIPLRNLLIRSHMQDLKEVTHNCHYEHFRVRKLTGGTSVPPEGSSNKNPLAQMEEEKKEHDLKIEKMRQGFEDVFSMKVKEKLQKLENDEVERTRRHQEQMKQLEKQRAELEEREKNLEREKMAFDSTHKEYEDIIKRMTLDNRDTLDSSGGKRKEKKKGIF</sequence>
<evidence type="ECO:0000256" key="7">
    <source>
        <dbReference type="RuleBase" id="RU004560"/>
    </source>
</evidence>
<dbReference type="Gene3D" id="3.40.50.300">
    <property type="entry name" value="P-loop containing nucleotide triphosphate hydrolases"/>
    <property type="match status" value="1"/>
</dbReference>
<evidence type="ECO:0000256" key="4">
    <source>
        <dbReference type="ARBA" id="ARBA00023054"/>
    </source>
</evidence>
<dbReference type="GO" id="GO:0005525">
    <property type="term" value="F:GTP binding"/>
    <property type="evidence" value="ECO:0007669"/>
    <property type="project" value="UniProtKB-KW"/>
</dbReference>
<feature type="region of interest" description="Disordered" evidence="8">
    <location>
        <begin position="217"/>
        <end position="277"/>
    </location>
</feature>
<evidence type="ECO:0000256" key="8">
    <source>
        <dbReference type="SAM" id="MobiDB-lite"/>
    </source>
</evidence>
<dbReference type="RefSeq" id="XP_028967336.1">
    <property type="nucleotide sequence ID" value="XM_029111503.1"/>
</dbReference>
<keyword evidence="3 7" id="KW-0547">Nucleotide-binding</keyword>